<keyword evidence="3" id="KW-1185">Reference proteome</keyword>
<dbReference type="Proteomes" id="UP000070412">
    <property type="component" value="Unassembled WGS sequence"/>
</dbReference>
<dbReference type="EMBL" id="WVUK01000049">
    <property type="protein sequence ID" value="KAF7495206.1"/>
    <property type="molecule type" value="Genomic_DNA"/>
</dbReference>
<organism evidence="1">
    <name type="scientific">Sarcoptes scabiei</name>
    <name type="common">Itch mite</name>
    <name type="synonym">Acarus scabiei</name>
    <dbReference type="NCBI Taxonomy" id="52283"/>
    <lineage>
        <taxon>Eukaryota</taxon>
        <taxon>Metazoa</taxon>
        <taxon>Ecdysozoa</taxon>
        <taxon>Arthropoda</taxon>
        <taxon>Chelicerata</taxon>
        <taxon>Arachnida</taxon>
        <taxon>Acari</taxon>
        <taxon>Acariformes</taxon>
        <taxon>Sarcoptiformes</taxon>
        <taxon>Astigmata</taxon>
        <taxon>Psoroptidia</taxon>
        <taxon>Sarcoptoidea</taxon>
        <taxon>Sarcoptidae</taxon>
        <taxon>Sarcoptinae</taxon>
        <taxon>Sarcoptes</taxon>
    </lineage>
</organism>
<sequence length="403" mass="46235">MAKSKSKQNKNIATTSENMAETSFKIVENSAEDVLDQYLIDQSGLLQLSTQQKLELGYKIDQFSDNRHLPKYIPIFKTLFVCLGQKIEEMTKEQTLEEKLDKVSNKIDNIGQEIGKIPKTAKPANTQPSRAFPPSSYAHAASYNSAPIQPKLENTKTIIVKPKVPNTSPKVIERQLKTVITEAKANPRITSIRTNKTAVVIRSAETNNDKFNKFVEKINKHPLNQNTYSAYVPRKQDPTIVLKGVSIDNDITTIIPQMIDNNPDLLPYKEAIRFLFKTKNWHPKQMNLVFRVSPEALRIISEKLRNQIFIDFQCCRTEQRVFVKQCQRCFKFNHKTTNCRNNHVCKKCGQEKTQEHSCANLPTCCANCKNSPAHKHDTNHFPNTEHCPFYRGQLKKQLDQTQF</sequence>
<protein>
    <submittedName>
        <fullName evidence="1">Putative 50 kDa protein in type I retrotransposable element R1DM</fullName>
    </submittedName>
</protein>
<evidence type="ECO:0000313" key="3">
    <source>
        <dbReference type="Proteomes" id="UP000070412"/>
    </source>
</evidence>
<dbReference type="OrthoDB" id="6437361at2759"/>
<proteinExistence type="predicted"/>
<reference evidence="2" key="3">
    <citation type="submission" date="2022-06" db="UniProtKB">
        <authorList>
            <consortium name="EnsemblMetazoa"/>
        </authorList>
    </citation>
    <scope>IDENTIFICATION</scope>
</reference>
<dbReference type="EnsemblMetazoa" id="SSS_1014s_mrna">
    <property type="protein sequence ID" value="KAF7495206.1"/>
    <property type="gene ID" value="SSS_1014"/>
</dbReference>
<dbReference type="AlphaFoldDB" id="A0A834REP0"/>
<name>A0A834REP0_SARSC</name>
<evidence type="ECO:0000313" key="1">
    <source>
        <dbReference type="EMBL" id="KAF7495206.1"/>
    </source>
</evidence>
<evidence type="ECO:0000313" key="2">
    <source>
        <dbReference type="EnsemblMetazoa" id="KAF7495206.1"/>
    </source>
</evidence>
<reference evidence="3" key="1">
    <citation type="journal article" date="2020" name="PLoS Negl. Trop. Dis.">
        <title>High-quality nuclear genome for Sarcoptes scabiei-A critical resource for a neglected parasite.</title>
        <authorList>
            <person name="Korhonen P.K."/>
            <person name="Gasser R.B."/>
            <person name="Ma G."/>
            <person name="Wang T."/>
            <person name="Stroehlein A.J."/>
            <person name="Young N.D."/>
            <person name="Ang C.S."/>
            <person name="Fernando D.D."/>
            <person name="Lu H.C."/>
            <person name="Taylor S."/>
            <person name="Reynolds S.L."/>
            <person name="Mofiz E."/>
            <person name="Najaraj S.H."/>
            <person name="Gowda H."/>
            <person name="Madugundu A."/>
            <person name="Renuse S."/>
            <person name="Holt D."/>
            <person name="Pandey A."/>
            <person name="Papenfuss A.T."/>
            <person name="Fischer K."/>
        </authorList>
    </citation>
    <scope>NUCLEOTIDE SEQUENCE [LARGE SCALE GENOMIC DNA]</scope>
</reference>
<accession>A0A834REP0</accession>
<reference evidence="1" key="2">
    <citation type="submission" date="2020-01" db="EMBL/GenBank/DDBJ databases">
        <authorList>
            <person name="Korhonen P.K.K."/>
            <person name="Guangxu M.G."/>
            <person name="Wang T.W."/>
            <person name="Stroehlein A.J.S."/>
            <person name="Young N.D."/>
            <person name="Ang C.-S.A."/>
            <person name="Fernando D.W.F."/>
            <person name="Lu H.L."/>
            <person name="Taylor S.T."/>
            <person name="Ehtesham M.E.M."/>
            <person name="Najaraj S.H.N."/>
            <person name="Harsha G.H.G."/>
            <person name="Madugundu A.M."/>
            <person name="Renuse S.R."/>
            <person name="Holt D.H."/>
            <person name="Pandey A.P."/>
            <person name="Papenfuss A.P."/>
            <person name="Gasser R.B.G."/>
            <person name="Fischer K.F."/>
        </authorList>
    </citation>
    <scope>NUCLEOTIDE SEQUENCE</scope>
    <source>
        <strain evidence="1">SSS_KF_BRIS2020</strain>
    </source>
</reference>
<gene>
    <name evidence="1" type="ORF">SSS_1014</name>
</gene>